<dbReference type="EMBL" id="CAWYQH010000119">
    <property type="protein sequence ID" value="CAK8691721.1"/>
    <property type="molecule type" value="Genomic_DNA"/>
</dbReference>
<evidence type="ECO:0000256" key="1">
    <source>
        <dbReference type="SAM" id="Phobius"/>
    </source>
</evidence>
<organism evidence="2 3">
    <name type="scientific">Clavelina lepadiformis</name>
    <name type="common">Light-bulb sea squirt</name>
    <name type="synonym">Ascidia lepadiformis</name>
    <dbReference type="NCBI Taxonomy" id="159417"/>
    <lineage>
        <taxon>Eukaryota</taxon>
        <taxon>Metazoa</taxon>
        <taxon>Chordata</taxon>
        <taxon>Tunicata</taxon>
        <taxon>Ascidiacea</taxon>
        <taxon>Aplousobranchia</taxon>
        <taxon>Clavelinidae</taxon>
        <taxon>Clavelina</taxon>
    </lineage>
</organism>
<name>A0ABP0GIZ3_CLALP</name>
<accession>A0ABP0GIZ3</accession>
<keyword evidence="1" id="KW-0812">Transmembrane</keyword>
<sequence>MDVLQLLVDCEITIDVFQSASPAVCPTCHCCRAPEIYSVRLRKLKFTVEDFFLIDREVLGCILNYNYDITKIINYFIASCIFCFNFTFDMLVFATLSKCKIVLT</sequence>
<proteinExistence type="predicted"/>
<protein>
    <submittedName>
        <fullName evidence="2">Uncharacterized protein</fullName>
    </submittedName>
</protein>
<dbReference type="Proteomes" id="UP001642483">
    <property type="component" value="Unassembled WGS sequence"/>
</dbReference>
<keyword evidence="1" id="KW-1133">Transmembrane helix</keyword>
<evidence type="ECO:0000313" key="3">
    <source>
        <dbReference type="Proteomes" id="UP001642483"/>
    </source>
</evidence>
<keyword evidence="1" id="KW-0472">Membrane</keyword>
<evidence type="ECO:0000313" key="2">
    <source>
        <dbReference type="EMBL" id="CAK8691721.1"/>
    </source>
</evidence>
<comment type="caution">
    <text evidence="2">The sequence shown here is derived from an EMBL/GenBank/DDBJ whole genome shotgun (WGS) entry which is preliminary data.</text>
</comment>
<gene>
    <name evidence="2" type="ORF">CVLEPA_LOCUS24481</name>
</gene>
<keyword evidence="3" id="KW-1185">Reference proteome</keyword>
<reference evidence="2 3" key="1">
    <citation type="submission" date="2024-02" db="EMBL/GenBank/DDBJ databases">
        <authorList>
            <person name="Daric V."/>
            <person name="Darras S."/>
        </authorList>
    </citation>
    <scope>NUCLEOTIDE SEQUENCE [LARGE SCALE GENOMIC DNA]</scope>
</reference>
<feature type="transmembrane region" description="Helical" evidence="1">
    <location>
        <begin position="72"/>
        <end position="96"/>
    </location>
</feature>